<sequence>MKFTALLCGAALMSMAGQASATTITFDGHAVGQPPDSYPSIFAGPVGFTDQGFQFSNNAVILNVSSVANGPAYSGNNAAFNDYYQYGYGPEFTITKSGGGTFSFSDVEIQSWSHSANNPVSVEIDGFLNGSYVGIITVASILGWTNVSTASPGALGTFANIDKLVITPSDYALIDNLRLNVAVATTPIPGALLLFTSALGGLGLFGWQRRRQTSVGSAA</sequence>
<evidence type="ECO:0000256" key="2">
    <source>
        <dbReference type="SAM" id="SignalP"/>
    </source>
</evidence>
<proteinExistence type="predicted"/>
<feature type="transmembrane region" description="Helical" evidence="1">
    <location>
        <begin position="188"/>
        <end position="207"/>
    </location>
</feature>
<keyword evidence="2" id="KW-0732">Signal</keyword>
<gene>
    <name evidence="3" type="ORF">Q8A70_14935</name>
</gene>
<accession>A0ABU0YMM1</accession>
<feature type="chain" id="PRO_5046628348" description="VPLPA-CTERM sorting domain-containing protein" evidence="2">
    <location>
        <begin position="22"/>
        <end position="219"/>
    </location>
</feature>
<name>A0ABU0YMM1_9PROT</name>
<feature type="signal peptide" evidence="2">
    <location>
        <begin position="1"/>
        <end position="21"/>
    </location>
</feature>
<dbReference type="Proteomes" id="UP001230156">
    <property type="component" value="Unassembled WGS sequence"/>
</dbReference>
<protein>
    <recommendedName>
        <fullName evidence="5">VPLPA-CTERM sorting domain-containing protein</fullName>
    </recommendedName>
</protein>
<evidence type="ECO:0008006" key="5">
    <source>
        <dbReference type="Google" id="ProtNLM"/>
    </source>
</evidence>
<evidence type="ECO:0000313" key="4">
    <source>
        <dbReference type="Proteomes" id="UP001230156"/>
    </source>
</evidence>
<keyword evidence="1" id="KW-0472">Membrane</keyword>
<reference evidence="4" key="1">
    <citation type="submission" date="2023-08" db="EMBL/GenBank/DDBJ databases">
        <title>Rhodospirillaceae gen. nov., a novel taxon isolated from the Yangtze River Yuezi River estuary sludge.</title>
        <authorList>
            <person name="Ruan L."/>
        </authorList>
    </citation>
    <scope>NUCLEOTIDE SEQUENCE [LARGE SCALE GENOMIC DNA]</scope>
    <source>
        <strain evidence="4">R-7</strain>
    </source>
</reference>
<dbReference type="RefSeq" id="WP_379956455.1">
    <property type="nucleotide sequence ID" value="NZ_JAUYVI010000004.1"/>
</dbReference>
<keyword evidence="1" id="KW-1133">Transmembrane helix</keyword>
<evidence type="ECO:0000313" key="3">
    <source>
        <dbReference type="EMBL" id="MDQ7248979.1"/>
    </source>
</evidence>
<keyword evidence="1" id="KW-0812">Transmembrane</keyword>
<keyword evidence="4" id="KW-1185">Reference proteome</keyword>
<dbReference type="EMBL" id="JAUYVI010000004">
    <property type="protein sequence ID" value="MDQ7248979.1"/>
    <property type="molecule type" value="Genomic_DNA"/>
</dbReference>
<comment type="caution">
    <text evidence="3">The sequence shown here is derived from an EMBL/GenBank/DDBJ whole genome shotgun (WGS) entry which is preliminary data.</text>
</comment>
<organism evidence="3 4">
    <name type="scientific">Dongia sedimenti</name>
    <dbReference type="NCBI Taxonomy" id="3064282"/>
    <lineage>
        <taxon>Bacteria</taxon>
        <taxon>Pseudomonadati</taxon>
        <taxon>Pseudomonadota</taxon>
        <taxon>Alphaproteobacteria</taxon>
        <taxon>Rhodospirillales</taxon>
        <taxon>Dongiaceae</taxon>
        <taxon>Dongia</taxon>
    </lineage>
</organism>
<evidence type="ECO:0000256" key="1">
    <source>
        <dbReference type="SAM" id="Phobius"/>
    </source>
</evidence>